<dbReference type="OrthoDB" id="2223469at2"/>
<accession>C0C1T1</accession>
<protein>
    <submittedName>
        <fullName evidence="1">Uncharacterized protein</fullName>
    </submittedName>
</protein>
<reference evidence="1" key="1">
    <citation type="submission" date="2009-02" db="EMBL/GenBank/DDBJ databases">
        <authorList>
            <person name="Fulton L."/>
            <person name="Clifton S."/>
            <person name="Fulton B."/>
            <person name="Xu J."/>
            <person name="Minx P."/>
            <person name="Pepin K.H."/>
            <person name="Johnson M."/>
            <person name="Bhonagiri V."/>
            <person name="Nash W.E."/>
            <person name="Mardis E.R."/>
            <person name="Wilson R.K."/>
        </authorList>
    </citation>
    <scope>NUCLEOTIDE SEQUENCE [LARGE SCALE GENOMIC DNA]</scope>
    <source>
        <strain evidence="1">DSM 15053</strain>
    </source>
</reference>
<gene>
    <name evidence="1" type="ORF">CLOHYLEM_06102</name>
</gene>
<comment type="caution">
    <text evidence="1">The sequence shown here is derived from an EMBL/GenBank/DDBJ whole genome shotgun (WGS) entry which is preliminary data.</text>
</comment>
<organism evidence="1 2">
    <name type="scientific">[Clostridium] hylemonae DSM 15053</name>
    <dbReference type="NCBI Taxonomy" id="553973"/>
    <lineage>
        <taxon>Bacteria</taxon>
        <taxon>Bacillati</taxon>
        <taxon>Bacillota</taxon>
        <taxon>Clostridia</taxon>
        <taxon>Lachnospirales</taxon>
        <taxon>Lachnospiraceae</taxon>
    </lineage>
</organism>
<proteinExistence type="predicted"/>
<dbReference type="RefSeq" id="WP_006443449.1">
    <property type="nucleotide sequence ID" value="NZ_CP036524.1"/>
</dbReference>
<dbReference type="HOGENOM" id="CLU_164817_1_0_9"/>
<evidence type="ECO:0000313" key="1">
    <source>
        <dbReference type="EMBL" id="EEG74096.1"/>
    </source>
</evidence>
<dbReference type="AlphaFoldDB" id="C0C1T1"/>
<keyword evidence="2" id="KW-1185">Reference proteome</keyword>
<sequence length="64" mass="7215">MARSKIVKVNEKIAEKVVGTFGKIEDTIVGGYTKIEDAFVDRYLTKDGETIKEAKKRLQGKNKQ</sequence>
<name>C0C1T1_9FIRM</name>
<evidence type="ECO:0000313" key="2">
    <source>
        <dbReference type="Proteomes" id="UP000004893"/>
    </source>
</evidence>
<dbReference type="EMBL" id="ABYI02000022">
    <property type="protein sequence ID" value="EEG74096.1"/>
    <property type="molecule type" value="Genomic_DNA"/>
</dbReference>
<dbReference type="STRING" id="553973.CLOHYLEM_06102"/>
<reference evidence="1" key="2">
    <citation type="submission" date="2013-06" db="EMBL/GenBank/DDBJ databases">
        <title>Draft genome sequence of Clostridium hylemonae (DSM 15053).</title>
        <authorList>
            <person name="Sudarsanam P."/>
            <person name="Ley R."/>
            <person name="Guruge J."/>
            <person name="Turnbaugh P.J."/>
            <person name="Mahowald M."/>
            <person name="Liep D."/>
            <person name="Gordon J."/>
        </authorList>
    </citation>
    <scope>NUCLEOTIDE SEQUENCE</scope>
    <source>
        <strain evidence="1">DSM 15053</strain>
    </source>
</reference>
<dbReference type="Proteomes" id="UP000004893">
    <property type="component" value="Unassembled WGS sequence"/>
</dbReference>
<dbReference type="eggNOG" id="ENOG50331C2">
    <property type="taxonomic scope" value="Bacteria"/>
</dbReference>